<evidence type="ECO:0000256" key="4">
    <source>
        <dbReference type="ARBA" id="ARBA00022840"/>
    </source>
</evidence>
<evidence type="ECO:0000256" key="2">
    <source>
        <dbReference type="ARBA" id="ARBA00022741"/>
    </source>
</evidence>
<evidence type="ECO:0000259" key="6">
    <source>
        <dbReference type="Pfam" id="PF00288"/>
    </source>
</evidence>
<evidence type="ECO:0000259" key="7">
    <source>
        <dbReference type="Pfam" id="PF08544"/>
    </source>
</evidence>
<dbReference type="PRINTS" id="PR00960">
    <property type="entry name" value="LMBPPROTEIN"/>
</dbReference>
<dbReference type="InterPro" id="IPR014606">
    <property type="entry name" value="Heptose_7-P_kinase"/>
</dbReference>
<reference evidence="8 9" key="1">
    <citation type="submission" date="2022-06" db="EMBL/GenBank/DDBJ databases">
        <title>Rhizosaccharibacter gen. nov. sp. nov. KSS12, endophytic bacteria isolated from sugarcane.</title>
        <authorList>
            <person name="Pitiwittayakul N."/>
        </authorList>
    </citation>
    <scope>NUCLEOTIDE SEQUENCE [LARGE SCALE GENOMIC DNA]</scope>
    <source>
        <strain evidence="8 9">KSS12</strain>
    </source>
</reference>
<dbReference type="InterPro" id="IPR052203">
    <property type="entry name" value="GHMP_Kinase-Related"/>
</dbReference>
<keyword evidence="1" id="KW-0808">Transferase</keyword>
<dbReference type="InterPro" id="IPR036554">
    <property type="entry name" value="GHMP_kinase_C_sf"/>
</dbReference>
<dbReference type="GO" id="GO:0016301">
    <property type="term" value="F:kinase activity"/>
    <property type="evidence" value="ECO:0007669"/>
    <property type="project" value="UniProtKB-KW"/>
</dbReference>
<dbReference type="PANTHER" id="PTHR32463">
    <property type="entry name" value="L-FUCOSE KINASE"/>
    <property type="match status" value="1"/>
</dbReference>
<keyword evidence="2" id="KW-0547">Nucleotide-binding</keyword>
<keyword evidence="9" id="KW-1185">Reference proteome</keyword>
<name>A0ABT1VT81_9PROT</name>
<sequence>MISRLSSRRGASEADRPAIRARVPLRLGLAGGGTDLSPYCDEFGGAVLNTTIDRYAYAFVEPSADGALHFVAPDVDLEERFALDDPDLERRLDSARLVLHAGVVRGLVRRFGERLPAWRVTSFVDAPPGSGLGSSSALVVALVEACAGSMALPLGPYDVAHLAYEIERVDLGMAGGKQDQYAATFGGTNFIEFLSGDRVIVNPLRVPPDIRNELQTSLVICSTGVSRRSDTIIAQQQQRISVPSSAAIESMHQLKQDAVTMKDALLRGDIGRMAEVLNRSWEAKKRTADGISTELIERLYAVAMAGGAIGGKVSGAGGGGFMMFIVPPARRVGVVRALGEAGGQASFIHLVPDGAEIWSS</sequence>
<keyword evidence="3 8" id="KW-0418">Kinase</keyword>
<dbReference type="PANTHER" id="PTHR32463:SF0">
    <property type="entry name" value="L-FUCOSE KINASE"/>
    <property type="match status" value="1"/>
</dbReference>
<dbReference type="Gene3D" id="3.30.230.120">
    <property type="match status" value="1"/>
</dbReference>
<evidence type="ECO:0000256" key="3">
    <source>
        <dbReference type="ARBA" id="ARBA00022777"/>
    </source>
</evidence>
<comment type="caution">
    <text evidence="8">The sequence shown here is derived from an EMBL/GenBank/DDBJ whole genome shotgun (WGS) entry which is preliminary data.</text>
</comment>
<dbReference type="InterPro" id="IPR006204">
    <property type="entry name" value="GHMP_kinase_N_dom"/>
</dbReference>
<organism evidence="8 9">
    <name type="scientific">Rhizosaccharibacter radicis</name>
    <dbReference type="NCBI Taxonomy" id="2782605"/>
    <lineage>
        <taxon>Bacteria</taxon>
        <taxon>Pseudomonadati</taxon>
        <taxon>Pseudomonadota</taxon>
        <taxon>Alphaproteobacteria</taxon>
        <taxon>Acetobacterales</taxon>
        <taxon>Acetobacteraceae</taxon>
        <taxon>Rhizosaccharibacter</taxon>
    </lineage>
</organism>
<dbReference type="Proteomes" id="UP001524547">
    <property type="component" value="Unassembled WGS sequence"/>
</dbReference>
<dbReference type="EMBL" id="JAMZEJ010000001">
    <property type="protein sequence ID" value="MCQ8239545.1"/>
    <property type="molecule type" value="Genomic_DNA"/>
</dbReference>
<dbReference type="InterPro" id="IPR001174">
    <property type="entry name" value="HddA/FKP"/>
</dbReference>
<feature type="domain" description="GHMP kinase C-terminal" evidence="7">
    <location>
        <begin position="261"/>
        <end position="342"/>
    </location>
</feature>
<dbReference type="InterPro" id="IPR013750">
    <property type="entry name" value="GHMP_kinase_C_dom"/>
</dbReference>
<dbReference type="RefSeq" id="WP_422918280.1">
    <property type="nucleotide sequence ID" value="NZ_JAMZEJ010000001.1"/>
</dbReference>
<feature type="domain" description="GHMP kinase N-terminal" evidence="6">
    <location>
        <begin position="103"/>
        <end position="187"/>
    </location>
</feature>
<evidence type="ECO:0000313" key="9">
    <source>
        <dbReference type="Proteomes" id="UP001524547"/>
    </source>
</evidence>
<dbReference type="Pfam" id="PF00288">
    <property type="entry name" value="GHMP_kinases_N"/>
    <property type="match status" value="1"/>
</dbReference>
<gene>
    <name evidence="8" type="ORF">NFI88_01645</name>
</gene>
<accession>A0ABT1VT81</accession>
<dbReference type="Pfam" id="PF08544">
    <property type="entry name" value="GHMP_kinases_C"/>
    <property type="match status" value="1"/>
</dbReference>
<keyword evidence="4" id="KW-0067">ATP-binding</keyword>
<evidence type="ECO:0000313" key="8">
    <source>
        <dbReference type="EMBL" id="MCQ8239545.1"/>
    </source>
</evidence>
<evidence type="ECO:0000256" key="5">
    <source>
        <dbReference type="ARBA" id="ARBA00038121"/>
    </source>
</evidence>
<protein>
    <submittedName>
        <fullName evidence="8">GHMP kinase</fullName>
    </submittedName>
</protein>
<evidence type="ECO:0000256" key="1">
    <source>
        <dbReference type="ARBA" id="ARBA00022679"/>
    </source>
</evidence>
<dbReference type="PIRSF" id="PIRSF036406">
    <property type="entry name" value="Hept_kin"/>
    <property type="match status" value="1"/>
</dbReference>
<proteinExistence type="inferred from homology"/>
<dbReference type="SUPFAM" id="SSF55060">
    <property type="entry name" value="GHMP Kinase, C-terminal domain"/>
    <property type="match status" value="1"/>
</dbReference>
<dbReference type="SUPFAM" id="SSF54211">
    <property type="entry name" value="Ribosomal protein S5 domain 2-like"/>
    <property type="match status" value="1"/>
</dbReference>
<comment type="similarity">
    <text evidence="5">Belongs to the GHMP kinase family.</text>
</comment>
<dbReference type="InterPro" id="IPR020568">
    <property type="entry name" value="Ribosomal_Su5_D2-typ_SF"/>
</dbReference>